<evidence type="ECO:0000256" key="1">
    <source>
        <dbReference type="SAM" id="MobiDB-lite"/>
    </source>
</evidence>
<keyword evidence="3" id="KW-1185">Reference proteome</keyword>
<protein>
    <submittedName>
        <fullName evidence="2">Uncharacterized protein</fullName>
    </submittedName>
</protein>
<feature type="region of interest" description="Disordered" evidence="1">
    <location>
        <begin position="113"/>
        <end position="137"/>
    </location>
</feature>
<comment type="caution">
    <text evidence="2">The sequence shown here is derived from an EMBL/GenBank/DDBJ whole genome shotgun (WGS) entry which is preliminary data.</text>
</comment>
<gene>
    <name evidence="2" type="ORF">RJ639_012074</name>
</gene>
<evidence type="ECO:0000313" key="2">
    <source>
        <dbReference type="EMBL" id="KAK3011365.1"/>
    </source>
</evidence>
<proteinExistence type="predicted"/>
<reference evidence="2" key="1">
    <citation type="submission" date="2022-12" db="EMBL/GenBank/DDBJ databases">
        <title>Draft genome assemblies for two species of Escallonia (Escalloniales).</title>
        <authorList>
            <person name="Chanderbali A."/>
            <person name="Dervinis C."/>
            <person name="Anghel I."/>
            <person name="Soltis D."/>
            <person name="Soltis P."/>
            <person name="Zapata F."/>
        </authorList>
    </citation>
    <scope>NUCLEOTIDE SEQUENCE</scope>
    <source>
        <strain evidence="2">UCBG64.0493</strain>
        <tissue evidence="2">Leaf</tissue>
    </source>
</reference>
<accession>A0AA88VMC1</accession>
<organism evidence="2 3">
    <name type="scientific">Escallonia herrerae</name>
    <dbReference type="NCBI Taxonomy" id="1293975"/>
    <lineage>
        <taxon>Eukaryota</taxon>
        <taxon>Viridiplantae</taxon>
        <taxon>Streptophyta</taxon>
        <taxon>Embryophyta</taxon>
        <taxon>Tracheophyta</taxon>
        <taxon>Spermatophyta</taxon>
        <taxon>Magnoliopsida</taxon>
        <taxon>eudicotyledons</taxon>
        <taxon>Gunneridae</taxon>
        <taxon>Pentapetalae</taxon>
        <taxon>asterids</taxon>
        <taxon>campanulids</taxon>
        <taxon>Escalloniales</taxon>
        <taxon>Escalloniaceae</taxon>
        <taxon>Escallonia</taxon>
    </lineage>
</organism>
<evidence type="ECO:0000313" key="3">
    <source>
        <dbReference type="Proteomes" id="UP001188597"/>
    </source>
</evidence>
<dbReference type="Proteomes" id="UP001188597">
    <property type="component" value="Unassembled WGS sequence"/>
</dbReference>
<sequence length="205" mass="23194">MSSGTSSKNLPRVGIPVNANVAFSLAKVQCQSTVDDHNLEKIEERNIVIQHFAKWMYQARVSFNAVKLRSFAQALEVVGRYGVGLRPSTYHESWIKWWKKLEKNMNKTGDRYEIIDDDETQPPDPESCKEFDDDETQLPDPELCKEAEAEFDELNHDGDIEEDFSYVETGAELVFSTAGDGLAGAQLLDEDLNFISLDGLVYDCF</sequence>
<dbReference type="EMBL" id="JAVXUP010001460">
    <property type="protein sequence ID" value="KAK3011365.1"/>
    <property type="molecule type" value="Genomic_DNA"/>
</dbReference>
<name>A0AA88VMC1_9ASTE</name>
<dbReference type="AlphaFoldDB" id="A0AA88VMC1"/>